<dbReference type="AlphaFoldDB" id="A0A095X2N7"/>
<organism evidence="2 3">
    <name type="scientific">Anaerococcus lactolyticus S7-1-13</name>
    <dbReference type="NCBI Taxonomy" id="1284686"/>
    <lineage>
        <taxon>Bacteria</taxon>
        <taxon>Bacillati</taxon>
        <taxon>Bacillota</taxon>
        <taxon>Tissierellia</taxon>
        <taxon>Tissierellales</taxon>
        <taxon>Peptoniphilaceae</taxon>
        <taxon>Anaerococcus</taxon>
    </lineage>
</organism>
<comment type="caution">
    <text evidence="2">The sequence shown here is derived from an EMBL/GenBank/DDBJ whole genome shotgun (WGS) entry which is preliminary data.</text>
</comment>
<dbReference type="OrthoDB" id="6194834at2"/>
<dbReference type="EMBL" id="JRMW01000032">
    <property type="protein sequence ID" value="KGF04290.1"/>
    <property type="molecule type" value="Genomic_DNA"/>
</dbReference>
<sequence>MNNCQLIKDLLPLYKENLLSEESVKFVADHLKSCPKCKKILTDEIEIKNENTKPLDFVEKRIKKETRFFTLAVVSLIGSILIFIISYLNMPRHIEYEKDLYKVYRGDDIYTVEFSDKVSGIDYTDTEDTIYLDAYTTKYDEFFNKERPKKSLTFHKDEIKTVLYQNHESMPKMVIGSGEVRQTLLPRLIYGFYARISIIGFVFLSLLIAPIEKFKKKSISLPIKTIFLGFPLALFLGILAVKGINTASFYPTSDFKYILLLSLGIYLFFIFLSIFKEQKRM</sequence>
<dbReference type="Proteomes" id="UP000029579">
    <property type="component" value="Unassembled WGS sequence"/>
</dbReference>
<feature type="transmembrane region" description="Helical" evidence="1">
    <location>
        <begin position="188"/>
        <end position="209"/>
    </location>
</feature>
<feature type="transmembrane region" description="Helical" evidence="1">
    <location>
        <begin position="257"/>
        <end position="275"/>
    </location>
</feature>
<keyword evidence="1" id="KW-1133">Transmembrane helix</keyword>
<feature type="transmembrane region" description="Helical" evidence="1">
    <location>
        <begin position="221"/>
        <end position="245"/>
    </location>
</feature>
<keyword evidence="1" id="KW-0472">Membrane</keyword>
<proteinExistence type="predicted"/>
<keyword evidence="1" id="KW-0812">Transmembrane</keyword>
<feature type="transmembrane region" description="Helical" evidence="1">
    <location>
        <begin position="68"/>
        <end position="88"/>
    </location>
</feature>
<protein>
    <submittedName>
        <fullName evidence="2">Uncharacterized protein</fullName>
    </submittedName>
</protein>
<evidence type="ECO:0000313" key="2">
    <source>
        <dbReference type="EMBL" id="KGF04290.1"/>
    </source>
</evidence>
<accession>A0A095X2N7</accession>
<gene>
    <name evidence="2" type="ORF">HMPREF1630_04570</name>
</gene>
<dbReference type="eggNOG" id="COG5660">
    <property type="taxonomic scope" value="Bacteria"/>
</dbReference>
<evidence type="ECO:0000313" key="3">
    <source>
        <dbReference type="Proteomes" id="UP000029579"/>
    </source>
</evidence>
<reference evidence="2 3" key="1">
    <citation type="submission" date="2014-07" db="EMBL/GenBank/DDBJ databases">
        <authorList>
            <person name="McCorrison J."/>
            <person name="Sanka R."/>
            <person name="Torralba M."/>
            <person name="Gillis M."/>
            <person name="Haft D.H."/>
            <person name="Methe B."/>
            <person name="Sutton G."/>
            <person name="Nelson K.E."/>
        </authorList>
    </citation>
    <scope>NUCLEOTIDE SEQUENCE [LARGE SCALE GENOMIC DNA]</scope>
    <source>
        <strain evidence="2 3">S7-1-13</strain>
    </source>
</reference>
<dbReference type="RefSeq" id="WP_037327450.1">
    <property type="nucleotide sequence ID" value="NZ_JRMW01000032.1"/>
</dbReference>
<evidence type="ECO:0000256" key="1">
    <source>
        <dbReference type="SAM" id="Phobius"/>
    </source>
</evidence>
<name>A0A095X2N7_9FIRM</name>